<feature type="binding site" evidence="9">
    <location>
        <position position="189"/>
    </location>
    <ligand>
        <name>1-deoxy-D-xylulose 5-phosphate</name>
        <dbReference type="ChEBI" id="CHEBI:57792"/>
    </ligand>
</feature>
<evidence type="ECO:0000256" key="9">
    <source>
        <dbReference type="HAMAP-Rule" id="MF_00183"/>
    </source>
</evidence>
<dbReference type="EMBL" id="FOSN01000001">
    <property type="protein sequence ID" value="SFK05365.1"/>
    <property type="molecule type" value="Genomic_DNA"/>
</dbReference>
<feature type="binding site" evidence="9">
    <location>
        <position position="165"/>
    </location>
    <ligand>
        <name>1-deoxy-D-xylulose 5-phosphate</name>
        <dbReference type="ChEBI" id="CHEBI:57792"/>
    </ligand>
</feature>
<evidence type="ECO:0000256" key="6">
    <source>
        <dbReference type="ARBA" id="ARBA00023211"/>
    </source>
</evidence>
<dbReference type="PANTHER" id="PTHR30525">
    <property type="entry name" value="1-DEOXY-D-XYLULOSE 5-PHOSPHATE REDUCTOISOMERASE"/>
    <property type="match status" value="1"/>
</dbReference>
<keyword evidence="4 9" id="KW-0521">NADP</keyword>
<dbReference type="Gene3D" id="1.10.1740.10">
    <property type="match status" value="1"/>
</dbReference>
<feature type="binding site" evidence="9">
    <location>
        <position position="234"/>
    </location>
    <ligand>
        <name>1-deoxy-D-xylulose 5-phosphate</name>
        <dbReference type="ChEBI" id="CHEBI:57792"/>
    </ligand>
</feature>
<feature type="binding site" evidence="9">
    <location>
        <position position="234"/>
    </location>
    <ligand>
        <name>Mn(2+)</name>
        <dbReference type="ChEBI" id="CHEBI:29035"/>
    </ligand>
</feature>
<dbReference type="InterPro" id="IPR013644">
    <property type="entry name" value="DXP_reductoisomerase_C"/>
</dbReference>
<feature type="domain" description="DXP reductoisomerase C-terminal" evidence="12">
    <location>
        <begin position="274"/>
        <end position="394"/>
    </location>
</feature>
<dbReference type="UniPathway" id="UPA00056">
    <property type="reaction ID" value="UER00092"/>
</dbReference>
<comment type="similarity">
    <text evidence="2 9">Belongs to the DXR family.</text>
</comment>
<dbReference type="PIRSF" id="PIRSF006205">
    <property type="entry name" value="Dxp_reductismrs"/>
    <property type="match status" value="1"/>
</dbReference>
<dbReference type="Pfam" id="PF13288">
    <property type="entry name" value="DXPR_C"/>
    <property type="match status" value="1"/>
</dbReference>
<feature type="binding site" evidence="9">
    <location>
        <position position="164"/>
    </location>
    <ligand>
        <name>1-deoxy-D-xylulose 5-phosphate</name>
        <dbReference type="ChEBI" id="CHEBI:57792"/>
    </ligand>
</feature>
<gene>
    <name evidence="9" type="primary">dxr</name>
    <name evidence="13" type="ORF">SAMN05444581_101527</name>
</gene>
<keyword evidence="7 9" id="KW-0414">Isoprene biosynthesis</keyword>
<feature type="binding site" evidence="9">
    <location>
        <position position="231"/>
    </location>
    <ligand>
        <name>1-deoxy-D-xylulose 5-phosphate</name>
        <dbReference type="ChEBI" id="CHEBI:57792"/>
    </ligand>
</feature>
<dbReference type="GO" id="GO:0030145">
    <property type="term" value="F:manganese ion binding"/>
    <property type="evidence" value="ECO:0007669"/>
    <property type="project" value="TreeGrafter"/>
</dbReference>
<dbReference type="HAMAP" id="MF_00183">
    <property type="entry name" value="DXP_reductoisom"/>
    <property type="match status" value="1"/>
</dbReference>
<evidence type="ECO:0000256" key="3">
    <source>
        <dbReference type="ARBA" id="ARBA00022723"/>
    </source>
</evidence>
<keyword evidence="6 9" id="KW-0464">Manganese</keyword>
<protein>
    <recommendedName>
        <fullName evidence="9">1-deoxy-D-xylulose 5-phosphate reductoisomerase</fullName>
        <shortName evidence="9">DXP reductoisomerase</shortName>
        <ecNumber evidence="9">1.1.1.267</ecNumber>
    </recommendedName>
    <alternativeName>
        <fullName evidence="9">1-deoxyxylulose-5-phosphate reductoisomerase</fullName>
    </alternativeName>
    <alternativeName>
        <fullName evidence="9">2-C-methyl-D-erythritol 4-phosphate synthase</fullName>
    </alternativeName>
</protein>
<dbReference type="EC" id="1.1.1.267" evidence="9"/>
<dbReference type="SUPFAM" id="SSF55347">
    <property type="entry name" value="Glyceraldehyde-3-phosphate dehydrogenase-like, C-terminal domain"/>
    <property type="match status" value="1"/>
</dbReference>
<feature type="binding site" evidence="9">
    <location>
        <position position="212"/>
    </location>
    <ligand>
        <name>1-deoxy-D-xylulose 5-phosphate</name>
        <dbReference type="ChEBI" id="CHEBI:57792"/>
    </ligand>
</feature>
<dbReference type="Proteomes" id="UP000198755">
    <property type="component" value="Unassembled WGS sequence"/>
</dbReference>
<feature type="binding site" evidence="9">
    <location>
        <position position="163"/>
    </location>
    <ligand>
        <name>Mn(2+)</name>
        <dbReference type="ChEBI" id="CHEBI:29035"/>
    </ligand>
</feature>
<evidence type="ECO:0000259" key="11">
    <source>
        <dbReference type="Pfam" id="PF08436"/>
    </source>
</evidence>
<feature type="binding site" evidence="9">
    <location>
        <position position="138"/>
    </location>
    <ligand>
        <name>1-deoxy-D-xylulose 5-phosphate</name>
        <dbReference type="ChEBI" id="CHEBI:57792"/>
    </ligand>
</feature>
<keyword evidence="3 9" id="KW-0479">Metal-binding</keyword>
<comment type="pathway">
    <text evidence="1 9">Isoprenoid biosynthesis; isopentenyl diphosphate biosynthesis via DXP pathway; isopentenyl diphosphate from 1-deoxy-D-xylulose 5-phosphate: step 1/6.</text>
</comment>
<feature type="binding site" evidence="9">
    <location>
        <position position="27"/>
    </location>
    <ligand>
        <name>NADPH</name>
        <dbReference type="ChEBI" id="CHEBI:57783"/>
    </ligand>
</feature>
<feature type="binding site" evidence="9">
    <location>
        <position position="139"/>
    </location>
    <ligand>
        <name>NADPH</name>
        <dbReference type="ChEBI" id="CHEBI:57783"/>
    </ligand>
</feature>
<dbReference type="OrthoDB" id="9806546at2"/>
<dbReference type="Pfam" id="PF08436">
    <property type="entry name" value="DXP_redisom_C"/>
    <property type="match status" value="1"/>
</dbReference>
<comment type="caution">
    <text evidence="9">Lacks conserved residue(s) required for the propagation of feature annotation.</text>
</comment>
<dbReference type="SUPFAM" id="SSF51735">
    <property type="entry name" value="NAD(P)-binding Rossmann-fold domains"/>
    <property type="match status" value="1"/>
</dbReference>
<keyword evidence="9" id="KW-0460">Magnesium</keyword>
<keyword evidence="5 9" id="KW-0560">Oxidoreductase</keyword>
<keyword evidence="14" id="KW-1185">Reference proteome</keyword>
<dbReference type="STRING" id="1612308.SAMN05444581_101527"/>
<feature type="binding site" evidence="9">
    <location>
        <position position="52"/>
    </location>
    <ligand>
        <name>NADPH</name>
        <dbReference type="ChEBI" id="CHEBI:57783"/>
    </ligand>
</feature>
<feature type="domain" description="1-deoxy-D-xylulose 5-phosphate reductoisomerase C-terminal" evidence="11">
    <location>
        <begin position="159"/>
        <end position="242"/>
    </location>
</feature>
<proteinExistence type="inferred from homology"/>
<reference evidence="13 14" key="1">
    <citation type="submission" date="2016-10" db="EMBL/GenBank/DDBJ databases">
        <authorList>
            <person name="de Groot N.N."/>
        </authorList>
    </citation>
    <scope>NUCLEOTIDE SEQUENCE [LARGE SCALE GENOMIC DNA]</scope>
    <source>
        <strain evidence="13 14">NE2</strain>
    </source>
</reference>
<comment type="catalytic activity">
    <reaction evidence="8">
        <text>2-C-methyl-D-erythritol 4-phosphate + NADP(+) = 1-deoxy-D-xylulose 5-phosphate + NADPH + H(+)</text>
        <dbReference type="Rhea" id="RHEA:13717"/>
        <dbReference type="ChEBI" id="CHEBI:15378"/>
        <dbReference type="ChEBI" id="CHEBI:57783"/>
        <dbReference type="ChEBI" id="CHEBI:57792"/>
        <dbReference type="ChEBI" id="CHEBI:58262"/>
        <dbReference type="ChEBI" id="CHEBI:58349"/>
        <dbReference type="EC" id="1.1.1.267"/>
    </reaction>
    <physiologicalReaction direction="right-to-left" evidence="8">
        <dbReference type="Rhea" id="RHEA:13719"/>
    </physiologicalReaction>
</comment>
<dbReference type="InterPro" id="IPR026877">
    <property type="entry name" value="DXPR_C"/>
</dbReference>
<dbReference type="GO" id="GO:0016853">
    <property type="term" value="F:isomerase activity"/>
    <property type="evidence" value="ECO:0007669"/>
    <property type="project" value="UniProtKB-KW"/>
</dbReference>
<evidence type="ECO:0000313" key="13">
    <source>
        <dbReference type="EMBL" id="SFK05365.1"/>
    </source>
</evidence>
<evidence type="ECO:0000256" key="4">
    <source>
        <dbReference type="ARBA" id="ARBA00022857"/>
    </source>
</evidence>
<name>A0A1I3WCY0_9HYPH</name>
<dbReference type="PANTHER" id="PTHR30525:SF0">
    <property type="entry name" value="1-DEOXY-D-XYLULOSE 5-PHOSPHATE REDUCTOISOMERASE, CHLOROPLASTIC"/>
    <property type="match status" value="1"/>
</dbReference>
<dbReference type="Pfam" id="PF02670">
    <property type="entry name" value="DXP_reductoisom"/>
    <property type="match status" value="1"/>
</dbReference>
<evidence type="ECO:0000256" key="8">
    <source>
        <dbReference type="ARBA" id="ARBA00048543"/>
    </source>
</evidence>
<comment type="function">
    <text evidence="9">Catalyzes the NADPH-dependent rearrangement and reduction of 1-deoxy-D-xylulose-5-phosphate (DXP) to 2-C-methyl-D-erythritol 4-phosphate (MEP).</text>
</comment>
<sequence length="411" mass="42810">METVLEFRRAKASDCEPRSVVILGATGSIGTSTADIIAGADGDFRVEAVAGGRDPQALARVARKLGAKFAALADPAGFGDLKDALAGTSIEAAAGADAVVEAALRPADVVIGAIAGSAGVEPTYAALSAGRTVALANKECLVCAGPAFMRQAAISGARLLPVDSEHNAIFQAMGDATLDSIEMITLTASGGPFRTWTSEAIARATPEQALNHPNWAMGPKVTVDSAGLMNKGLEVIEAHYLFGVEAARLDILIHAQSVVHGLVAFTDGSVSAGLAAPDMKVPIAHCLSYPDRIKTAARRLDLATVGQLTFEKPDFGRFPALRVALEALRTGRGLPTVLNAANEIAVEAFLNRLISFHDIAKLVEKACDSALSDGVAREPECVADALAIDRIVRERTRGLLAESYGRHFSGH</sequence>
<feature type="binding site" evidence="9">
    <location>
        <position position="26"/>
    </location>
    <ligand>
        <name>NADPH</name>
        <dbReference type="ChEBI" id="CHEBI:57783"/>
    </ligand>
</feature>
<dbReference type="GO" id="GO:0070402">
    <property type="term" value="F:NADPH binding"/>
    <property type="evidence" value="ECO:0007669"/>
    <property type="project" value="InterPro"/>
</dbReference>
<feature type="binding site" evidence="9">
    <location>
        <position position="230"/>
    </location>
    <ligand>
        <name>1-deoxy-D-xylulose 5-phosphate</name>
        <dbReference type="ChEBI" id="CHEBI:57792"/>
    </ligand>
</feature>
<dbReference type="GO" id="GO:0030604">
    <property type="term" value="F:1-deoxy-D-xylulose-5-phosphate reductoisomerase activity"/>
    <property type="evidence" value="ECO:0007669"/>
    <property type="project" value="UniProtKB-UniRule"/>
</dbReference>
<feature type="binding site" evidence="9">
    <location>
        <position position="218"/>
    </location>
    <ligand>
        <name>NADPH</name>
        <dbReference type="ChEBI" id="CHEBI:57783"/>
    </ligand>
</feature>
<keyword evidence="13" id="KW-0413">Isomerase</keyword>
<dbReference type="InterPro" id="IPR036169">
    <property type="entry name" value="DXPR_C_sf"/>
</dbReference>
<feature type="binding site" evidence="9">
    <location>
        <position position="29"/>
    </location>
    <ligand>
        <name>NADPH</name>
        <dbReference type="ChEBI" id="CHEBI:57783"/>
    </ligand>
</feature>
<feature type="binding site" evidence="9">
    <location>
        <position position="225"/>
    </location>
    <ligand>
        <name>1-deoxy-D-xylulose 5-phosphate</name>
        <dbReference type="ChEBI" id="CHEBI:57792"/>
    </ligand>
</feature>
<feature type="binding site" evidence="9">
    <location>
        <position position="137"/>
    </location>
    <ligand>
        <name>NADPH</name>
        <dbReference type="ChEBI" id="CHEBI:57783"/>
    </ligand>
</feature>
<evidence type="ECO:0000256" key="7">
    <source>
        <dbReference type="ARBA" id="ARBA00023229"/>
    </source>
</evidence>
<evidence type="ECO:0000256" key="2">
    <source>
        <dbReference type="ARBA" id="ARBA00006825"/>
    </source>
</evidence>
<evidence type="ECO:0000259" key="10">
    <source>
        <dbReference type="Pfam" id="PF02670"/>
    </source>
</evidence>
<comment type="cofactor">
    <cofactor evidence="9">
        <name>Mg(2+)</name>
        <dbReference type="ChEBI" id="CHEBI:18420"/>
    </cofactor>
    <cofactor evidence="9">
        <name>Mn(2+)</name>
        <dbReference type="ChEBI" id="CHEBI:29035"/>
    </cofactor>
</comment>
<dbReference type="InterPro" id="IPR036291">
    <property type="entry name" value="NAD(P)-bd_dom_sf"/>
</dbReference>
<evidence type="ECO:0000256" key="5">
    <source>
        <dbReference type="ARBA" id="ARBA00023002"/>
    </source>
</evidence>
<feature type="binding site" evidence="9">
    <location>
        <position position="165"/>
    </location>
    <ligand>
        <name>Mn(2+)</name>
        <dbReference type="ChEBI" id="CHEBI:29035"/>
    </ligand>
</feature>
<dbReference type="SUPFAM" id="SSF69055">
    <property type="entry name" value="1-deoxy-D-xylulose-5-phosphate reductoisomerase, C-terminal domain"/>
    <property type="match status" value="1"/>
</dbReference>
<dbReference type="GO" id="GO:0051484">
    <property type="term" value="P:isopentenyl diphosphate biosynthetic process, methylerythritol 4-phosphate pathway involved in terpenoid biosynthetic process"/>
    <property type="evidence" value="ECO:0007669"/>
    <property type="project" value="UniProtKB-ARBA"/>
</dbReference>
<accession>A0A1I3WCY0</accession>
<evidence type="ECO:0000313" key="14">
    <source>
        <dbReference type="Proteomes" id="UP000198755"/>
    </source>
</evidence>
<organism evidence="13 14">
    <name type="scientific">Methylocapsa palsarum</name>
    <dbReference type="NCBI Taxonomy" id="1612308"/>
    <lineage>
        <taxon>Bacteria</taxon>
        <taxon>Pseudomonadati</taxon>
        <taxon>Pseudomonadota</taxon>
        <taxon>Alphaproteobacteria</taxon>
        <taxon>Hyphomicrobiales</taxon>
        <taxon>Beijerinckiaceae</taxon>
        <taxon>Methylocapsa</taxon>
    </lineage>
</organism>
<dbReference type="RefSeq" id="WP_091677111.1">
    <property type="nucleotide sequence ID" value="NZ_FOSN01000001.1"/>
</dbReference>
<dbReference type="NCBIfam" id="TIGR00243">
    <property type="entry name" value="Dxr"/>
    <property type="match status" value="1"/>
</dbReference>
<evidence type="ECO:0000256" key="1">
    <source>
        <dbReference type="ARBA" id="ARBA00005094"/>
    </source>
</evidence>
<dbReference type="AlphaFoldDB" id="A0A1I3WCY0"/>
<dbReference type="FunFam" id="3.40.50.720:FF:000045">
    <property type="entry name" value="1-deoxy-D-xylulose 5-phosphate reductoisomerase"/>
    <property type="match status" value="1"/>
</dbReference>
<dbReference type="InterPro" id="IPR003821">
    <property type="entry name" value="DXP_reductoisomerase"/>
</dbReference>
<dbReference type="InterPro" id="IPR013512">
    <property type="entry name" value="DXP_reductoisomerase_N"/>
</dbReference>
<evidence type="ECO:0000259" key="12">
    <source>
        <dbReference type="Pfam" id="PF13288"/>
    </source>
</evidence>
<feature type="binding site" evidence="9">
    <location>
        <position position="53"/>
    </location>
    <ligand>
        <name>NADPH</name>
        <dbReference type="ChEBI" id="CHEBI:57783"/>
    </ligand>
</feature>
<feature type="binding site" evidence="9">
    <location>
        <position position="28"/>
    </location>
    <ligand>
        <name>NADPH</name>
        <dbReference type="ChEBI" id="CHEBI:57783"/>
    </ligand>
</feature>
<dbReference type="Gene3D" id="3.40.50.720">
    <property type="entry name" value="NAD(P)-binding Rossmann-like Domain"/>
    <property type="match status" value="1"/>
</dbReference>
<feature type="domain" description="1-deoxy-D-xylulose 5-phosphate reductoisomerase N-terminal" evidence="10">
    <location>
        <begin position="20"/>
        <end position="145"/>
    </location>
</feature>